<keyword evidence="2" id="KW-1185">Reference proteome</keyword>
<evidence type="ECO:0000313" key="1">
    <source>
        <dbReference type="EMBL" id="SES04021.1"/>
    </source>
</evidence>
<dbReference type="STRING" id="416874.SAMN04487958_10645"/>
<evidence type="ECO:0008006" key="3">
    <source>
        <dbReference type="Google" id="ProtNLM"/>
    </source>
</evidence>
<gene>
    <name evidence="1" type="ORF">SAMN04487958_10645</name>
</gene>
<dbReference type="Gene3D" id="3.30.460.10">
    <property type="entry name" value="Beta Polymerase, domain 2"/>
    <property type="match status" value="1"/>
</dbReference>
<dbReference type="EMBL" id="FOGS01000006">
    <property type="protein sequence ID" value="SES04021.1"/>
    <property type="molecule type" value="Genomic_DNA"/>
</dbReference>
<dbReference type="Proteomes" id="UP000198505">
    <property type="component" value="Unassembled WGS sequence"/>
</dbReference>
<name>A0A1H9U451_9GAMM</name>
<dbReference type="SUPFAM" id="SSF81301">
    <property type="entry name" value="Nucleotidyltransferase"/>
    <property type="match status" value="1"/>
</dbReference>
<evidence type="ECO:0000313" key="2">
    <source>
        <dbReference type="Proteomes" id="UP000198505"/>
    </source>
</evidence>
<reference evidence="2" key="1">
    <citation type="submission" date="2016-10" db="EMBL/GenBank/DDBJ databases">
        <authorList>
            <person name="Varghese N."/>
            <person name="Submissions S."/>
        </authorList>
    </citation>
    <scope>NUCLEOTIDE SEQUENCE [LARGE SCALE GENOMIC DNA]</scope>
    <source>
        <strain evidence="2">CGMCC 1.6495</strain>
    </source>
</reference>
<dbReference type="RefSeq" id="WP_092827506.1">
    <property type="nucleotide sequence ID" value="NZ_FOGS01000006.1"/>
</dbReference>
<dbReference type="AlphaFoldDB" id="A0A1H9U451"/>
<dbReference type="InterPro" id="IPR043519">
    <property type="entry name" value="NT_sf"/>
</dbReference>
<proteinExistence type="predicted"/>
<organism evidence="1 2">
    <name type="scientific">Vreelandella subterranea</name>
    <dbReference type="NCBI Taxonomy" id="416874"/>
    <lineage>
        <taxon>Bacteria</taxon>
        <taxon>Pseudomonadati</taxon>
        <taxon>Pseudomonadota</taxon>
        <taxon>Gammaproteobacteria</taxon>
        <taxon>Oceanospirillales</taxon>
        <taxon>Halomonadaceae</taxon>
        <taxon>Vreelandella</taxon>
    </lineage>
</organism>
<sequence>MRLSDYQRQKIVQSVKNCFGAQARVKLFGSRTDDGRRGGDIDLLITTDMQDVNDIVRAEMRCQVQLQQALGEQKIDMLIDYPGRGNYPAIFRIAEQSGIAL</sequence>
<accession>A0A1H9U451</accession>
<protein>
    <recommendedName>
        <fullName evidence="3">Nucleotidyltransferase domain-containing protein</fullName>
    </recommendedName>
</protein>